<evidence type="ECO:0000313" key="1">
    <source>
        <dbReference type="EMBL" id="MEE1943800.1"/>
    </source>
</evidence>
<organism evidence="1 2">
    <name type="scientific">Pedobacter albus</name>
    <dbReference type="NCBI Taxonomy" id="3113905"/>
    <lineage>
        <taxon>Bacteria</taxon>
        <taxon>Pseudomonadati</taxon>
        <taxon>Bacteroidota</taxon>
        <taxon>Sphingobacteriia</taxon>
        <taxon>Sphingobacteriales</taxon>
        <taxon>Sphingobacteriaceae</taxon>
        <taxon>Pedobacter</taxon>
    </lineage>
</organism>
<dbReference type="Gene3D" id="3.40.50.300">
    <property type="entry name" value="P-loop containing nucleotide triphosphate hydrolases"/>
    <property type="match status" value="1"/>
</dbReference>
<dbReference type="InterPro" id="IPR027417">
    <property type="entry name" value="P-loop_NTPase"/>
</dbReference>
<protein>
    <recommendedName>
        <fullName evidence="3">NACHT domain-containing protein</fullName>
    </recommendedName>
</protein>
<sequence>MPNPLFLQELKRLILIKTNIKVISPSDCRIISSSVQKELKKNISETTIKRLFGFAEIKHEFSKFTINTLMEYVGMADEQNIGKKALDLEQVPEDAFEQLRARAQRITYFTLQNIRNRCSVPYEMTIARKFAKHDLMFFHSSKYSFTSFISQPGYGKSILLSHLVQQMFIDEDAPFKKDIVLFLNADYLFNKELEELSLEERIKTRIGLPQHTDLIAYFNDQWLKHGHKFIIILDGFSELVINKTTKQKVFESIISLVTNIDQHESIKLILGMRSTTWNRFYDKMRYSYFLKSKWFPGNYFNLNDSSNVPPLTEIEVEQIFQKMSPLDFTKISDSLKAQLKFPFQIQWYYQLKEEYPAFDSYTNIIHYEIISRFIQEKIYNSTYATEKVLFCKKIIHLTNYGRRGYSVTKTDLIKELPVFKNAYMELLTDGILMEEKHVKSGFPSEFVRFIQPHVFEYFLFTELYELFNQQMDERFFELVHQEYVGNHVRFQLLQWSVRLLVRLNKFREIDAVLNLKLNNYEKNYLIYFIAENLNYRNKKDPNLLQQIKEQQLHKLLMKQFIHFDFIDSYYKDAVKCLIDVADSEETALYYHAILAIFDCLSLNQAKILKRLEKMEGLKCEAKNWDINPYETIKLIYLRIKDVAIAENQNLQKIEDFKYGGKINGIRNKELPDMRQVISYLLIFLLNLFYGSPLEATKIISAILREHPKLMKTRKFFSIYLLNLMAQACARTNPSKKTDQMEKILTQLYADESRVNPTLYAQSVFLSLKAEQSKNRKDYATALQYAHECIKIYKRNDLAINELFTYNLIISIYKELKDDEKVEEYSYHKLNLLDSKQVNVPVFKSTSFI</sequence>
<dbReference type="RefSeq" id="WP_330106200.1">
    <property type="nucleotide sequence ID" value="NZ_JAZDQT010000001.1"/>
</dbReference>
<keyword evidence="2" id="KW-1185">Reference proteome</keyword>
<reference evidence="1 2" key="1">
    <citation type="submission" date="2024-01" db="EMBL/GenBank/DDBJ databases">
        <title>Pedobacter sp. nov., isolated from fresh soil.</title>
        <authorList>
            <person name="Le N.T.T."/>
        </authorList>
    </citation>
    <scope>NUCLEOTIDE SEQUENCE [LARGE SCALE GENOMIC DNA]</scope>
    <source>
        <strain evidence="1 2">KR3-3</strain>
    </source>
</reference>
<evidence type="ECO:0000313" key="2">
    <source>
        <dbReference type="Proteomes" id="UP001336835"/>
    </source>
</evidence>
<dbReference type="Proteomes" id="UP001336835">
    <property type="component" value="Unassembled WGS sequence"/>
</dbReference>
<comment type="caution">
    <text evidence="1">The sequence shown here is derived from an EMBL/GenBank/DDBJ whole genome shotgun (WGS) entry which is preliminary data.</text>
</comment>
<dbReference type="EMBL" id="JAZDQT010000001">
    <property type="protein sequence ID" value="MEE1943800.1"/>
    <property type="molecule type" value="Genomic_DNA"/>
</dbReference>
<name>A0ABU7I2W1_9SPHI</name>
<proteinExistence type="predicted"/>
<accession>A0ABU7I2W1</accession>
<evidence type="ECO:0008006" key="3">
    <source>
        <dbReference type="Google" id="ProtNLM"/>
    </source>
</evidence>
<gene>
    <name evidence="1" type="ORF">VRU48_01695</name>
</gene>